<dbReference type="SUPFAM" id="SSF52047">
    <property type="entry name" value="RNI-like"/>
    <property type="match status" value="1"/>
</dbReference>
<sequence>MFKDAPNLTSLHLRILDEPMRFFHWASIQVRWPQIKHLSMSWYLAEYSARPILDFLWSCSSLETLEEKTFYLPDFEAGFTPLTLSRLRSLSVWSPELLYYLDCPVLQTLELTLSEDVVDPIHLFSSVPHIHKLALTDLMEAEDEDTEDEDTEEEDTIKPYPSKLLKCLASVDSGVMFPNLSDLELTVEMLFSGDIHFEPEEEALLRIVNKRWNVPPESQVTQLC</sequence>
<dbReference type="Gene3D" id="3.80.10.10">
    <property type="entry name" value="Ribonuclease Inhibitor"/>
    <property type="match status" value="1"/>
</dbReference>
<reference evidence="2" key="1">
    <citation type="journal article" date="2017" name="Nat. Ecol. Evol.">
        <title>Genome expansion and lineage-specific genetic innovations in the forest pathogenic fungi Armillaria.</title>
        <authorList>
            <person name="Sipos G."/>
            <person name="Prasanna A.N."/>
            <person name="Walter M.C."/>
            <person name="O'Connor E."/>
            <person name="Balint B."/>
            <person name="Krizsan K."/>
            <person name="Kiss B."/>
            <person name="Hess J."/>
            <person name="Varga T."/>
            <person name="Slot J."/>
            <person name="Riley R."/>
            <person name="Boka B."/>
            <person name="Rigling D."/>
            <person name="Barry K."/>
            <person name="Lee J."/>
            <person name="Mihaltcheva S."/>
            <person name="LaButti K."/>
            <person name="Lipzen A."/>
            <person name="Waldron R."/>
            <person name="Moloney N.M."/>
            <person name="Sperisen C."/>
            <person name="Kredics L."/>
            <person name="Vagvoelgyi C."/>
            <person name="Patrignani A."/>
            <person name="Fitzpatrick D."/>
            <person name="Nagy I."/>
            <person name="Doyle S."/>
            <person name="Anderson J.B."/>
            <person name="Grigoriev I.V."/>
            <person name="Gueldener U."/>
            <person name="Muensterkoetter M."/>
            <person name="Nagy L.G."/>
        </authorList>
    </citation>
    <scope>NUCLEOTIDE SEQUENCE [LARGE SCALE GENOMIC DNA]</scope>
    <source>
        <strain evidence="2">28-4</strain>
    </source>
</reference>
<proteinExistence type="predicted"/>
<organism evidence="1 2">
    <name type="scientific">Armillaria solidipes</name>
    <dbReference type="NCBI Taxonomy" id="1076256"/>
    <lineage>
        <taxon>Eukaryota</taxon>
        <taxon>Fungi</taxon>
        <taxon>Dikarya</taxon>
        <taxon>Basidiomycota</taxon>
        <taxon>Agaricomycotina</taxon>
        <taxon>Agaricomycetes</taxon>
        <taxon>Agaricomycetidae</taxon>
        <taxon>Agaricales</taxon>
        <taxon>Marasmiineae</taxon>
        <taxon>Physalacriaceae</taxon>
        <taxon>Armillaria</taxon>
    </lineage>
</organism>
<evidence type="ECO:0008006" key="3">
    <source>
        <dbReference type="Google" id="ProtNLM"/>
    </source>
</evidence>
<protein>
    <recommendedName>
        <fullName evidence="3">F-box domain-containing protein</fullName>
    </recommendedName>
</protein>
<dbReference type="AlphaFoldDB" id="A0A2H3AX88"/>
<dbReference type="InterPro" id="IPR032675">
    <property type="entry name" value="LRR_dom_sf"/>
</dbReference>
<name>A0A2H3AX88_9AGAR</name>
<keyword evidence="2" id="KW-1185">Reference proteome</keyword>
<dbReference type="Proteomes" id="UP000218334">
    <property type="component" value="Unassembled WGS sequence"/>
</dbReference>
<evidence type="ECO:0000313" key="2">
    <source>
        <dbReference type="Proteomes" id="UP000218334"/>
    </source>
</evidence>
<accession>A0A2H3AX88</accession>
<dbReference type="EMBL" id="KZ293459">
    <property type="protein sequence ID" value="PBK63275.1"/>
    <property type="molecule type" value="Genomic_DNA"/>
</dbReference>
<gene>
    <name evidence="1" type="ORF">ARMSODRAFT_1024024</name>
</gene>
<evidence type="ECO:0000313" key="1">
    <source>
        <dbReference type="EMBL" id="PBK63275.1"/>
    </source>
</evidence>